<dbReference type="CDD" id="cd00198">
    <property type="entry name" value="vWFA"/>
    <property type="match status" value="1"/>
</dbReference>
<feature type="domain" description="VWFA" evidence="2">
    <location>
        <begin position="437"/>
        <end position="635"/>
    </location>
</feature>
<dbReference type="AlphaFoldDB" id="A0A4S3B5C2"/>
<dbReference type="InterPro" id="IPR002035">
    <property type="entry name" value="VWF_A"/>
</dbReference>
<dbReference type="SUPFAM" id="SSF53300">
    <property type="entry name" value="vWA-like"/>
    <property type="match status" value="1"/>
</dbReference>
<dbReference type="PROSITE" id="PS50234">
    <property type="entry name" value="VWFA"/>
    <property type="match status" value="1"/>
</dbReference>
<name>A0A4S3B5C2_9ENTE</name>
<gene>
    <name evidence="3" type="ORF">ESZ54_03470</name>
</gene>
<evidence type="ECO:0000256" key="1">
    <source>
        <dbReference type="SAM" id="MobiDB-lite"/>
    </source>
</evidence>
<evidence type="ECO:0000259" key="2">
    <source>
        <dbReference type="PROSITE" id="PS50234"/>
    </source>
</evidence>
<evidence type="ECO:0000313" key="3">
    <source>
        <dbReference type="EMBL" id="THB61718.1"/>
    </source>
</evidence>
<protein>
    <submittedName>
        <fullName evidence="3">VWA domain-containing protein</fullName>
    </submittedName>
</protein>
<reference evidence="3 4" key="1">
    <citation type="submission" date="2019-01" db="EMBL/GenBank/DDBJ databases">
        <title>Vagococcus silagei sp. nov. isolated from brewer's grain.</title>
        <authorList>
            <person name="Guu J.-R."/>
        </authorList>
    </citation>
    <scope>NUCLEOTIDE SEQUENCE [LARGE SCALE GENOMIC DNA]</scope>
    <source>
        <strain evidence="3 4">2B-2</strain>
    </source>
</reference>
<accession>A0A4S3B5C2</accession>
<evidence type="ECO:0000313" key="4">
    <source>
        <dbReference type="Proteomes" id="UP000310506"/>
    </source>
</evidence>
<proteinExistence type="predicted"/>
<sequence>MNEYDEEGLIIESEAHCQTFLKREYRSLVTYTRDATIQYVPQPNITKLNFSPRERTLYLPLDRFLDEEIDANLMLFHIYYELALYPDWKKQPAAYLNRLERWQQEINQMTAFFVRRLQTEEVAIQNKYSANYLKKYIEKEMSQFLFSFDRYLALLIVLQRCPIYRSTIEMQKIKRYFLTQDYAELQMKKLSPHQQFAKSFLCERCGISNTNFEAIFKLPVIFGQPFYTFLSSEIRLQLVQSIDVFQIETLIKSFIYPEFERIWQADIMKMSFTLDNEGSGSKEGELERKESSEDLDETEKKESMESSSEEEQEILAELLEDEQENQLLKNEILGEQIRFETFDVSPKELKSFQNYAAEVAPQRQELQRFWQQMIGEAKKEESIKKDQQLKGLLDVNSVIHHYVALDEAEQTGNYKNLPIFSRYLLETQAKKLPEAIRIALVIDNSGSMNAEKIEIARETVAVTLLSLEDFNRYLEQSTVKLNQRVQLQTQTWLFGSQFYQVKPFALADQKEMQSKIIKSVTLLNGEDGATDDASCFKQILADLTAQDKLKIQRGELVYFVFEVTDGASSFPGAAKEAITDLLECGIEIFSFQIGKPNQQNEKTFDFVWNQGFSFPRGIDVGEEIQKLPRLMTDMIGYQLKQIFH</sequence>
<dbReference type="RefSeq" id="WP_136136296.1">
    <property type="nucleotide sequence ID" value="NZ_SDGV01000008.1"/>
</dbReference>
<feature type="compositionally biased region" description="Basic and acidic residues" evidence="1">
    <location>
        <begin position="280"/>
        <end position="304"/>
    </location>
</feature>
<dbReference type="Gene3D" id="3.40.50.410">
    <property type="entry name" value="von Willebrand factor, type A domain"/>
    <property type="match status" value="1"/>
</dbReference>
<dbReference type="InterPro" id="IPR036465">
    <property type="entry name" value="vWFA_dom_sf"/>
</dbReference>
<dbReference type="Proteomes" id="UP000310506">
    <property type="component" value="Unassembled WGS sequence"/>
</dbReference>
<dbReference type="Pfam" id="PF00092">
    <property type="entry name" value="VWA"/>
    <property type="match status" value="1"/>
</dbReference>
<feature type="region of interest" description="Disordered" evidence="1">
    <location>
        <begin position="277"/>
        <end position="313"/>
    </location>
</feature>
<organism evidence="3 4">
    <name type="scientific">Vagococcus silagei</name>
    <dbReference type="NCBI Taxonomy" id="2508885"/>
    <lineage>
        <taxon>Bacteria</taxon>
        <taxon>Bacillati</taxon>
        <taxon>Bacillota</taxon>
        <taxon>Bacilli</taxon>
        <taxon>Lactobacillales</taxon>
        <taxon>Enterococcaceae</taxon>
        <taxon>Vagococcus</taxon>
    </lineage>
</organism>
<dbReference type="EMBL" id="SDGV01000008">
    <property type="protein sequence ID" value="THB61718.1"/>
    <property type="molecule type" value="Genomic_DNA"/>
</dbReference>
<dbReference type="OrthoDB" id="1744702at2"/>
<keyword evidence="4" id="KW-1185">Reference proteome</keyword>
<comment type="caution">
    <text evidence="3">The sequence shown here is derived from an EMBL/GenBank/DDBJ whole genome shotgun (WGS) entry which is preliminary data.</text>
</comment>